<keyword evidence="2" id="KW-0560">Oxidoreductase</keyword>
<evidence type="ECO:0000256" key="2">
    <source>
        <dbReference type="ARBA" id="ARBA00023002"/>
    </source>
</evidence>
<comment type="similarity">
    <text evidence="1 3">Belongs to the short-chain dehydrogenases/reductases (SDR) family.</text>
</comment>
<feature type="domain" description="Ketoreductase" evidence="4">
    <location>
        <begin position="5"/>
        <end position="187"/>
    </location>
</feature>
<evidence type="ECO:0000259" key="4">
    <source>
        <dbReference type="SMART" id="SM00822"/>
    </source>
</evidence>
<evidence type="ECO:0000256" key="3">
    <source>
        <dbReference type="RuleBase" id="RU000363"/>
    </source>
</evidence>
<dbReference type="Gene3D" id="3.40.50.720">
    <property type="entry name" value="NAD(P)-binding Rossmann-like Domain"/>
    <property type="match status" value="1"/>
</dbReference>
<dbReference type="EMBL" id="WKKH01000056">
    <property type="protein sequence ID" value="MRX78501.1"/>
    <property type="molecule type" value="Genomic_DNA"/>
</dbReference>
<evidence type="ECO:0000256" key="1">
    <source>
        <dbReference type="ARBA" id="ARBA00006484"/>
    </source>
</evidence>
<dbReference type="InterPro" id="IPR002347">
    <property type="entry name" value="SDR_fam"/>
</dbReference>
<dbReference type="SMART" id="SM00822">
    <property type="entry name" value="PKS_KR"/>
    <property type="match status" value="1"/>
</dbReference>
<dbReference type="InterPro" id="IPR020904">
    <property type="entry name" value="Sc_DH/Rdtase_CS"/>
</dbReference>
<accession>A0A7K0G466</accession>
<evidence type="ECO:0000313" key="6">
    <source>
        <dbReference type="Proteomes" id="UP000487757"/>
    </source>
</evidence>
<reference evidence="5 6" key="1">
    <citation type="submission" date="2019-11" db="EMBL/GenBank/DDBJ databases">
        <title>Pedobacter petrophilus genome.</title>
        <authorList>
            <person name="Feldbauer M.J."/>
            <person name="Newman J.D."/>
        </authorList>
    </citation>
    <scope>NUCLEOTIDE SEQUENCE [LARGE SCALE GENOMIC DNA]</scope>
    <source>
        <strain evidence="5 6">LMG 29686</strain>
    </source>
</reference>
<dbReference type="PROSITE" id="PS00061">
    <property type="entry name" value="ADH_SHORT"/>
    <property type="match status" value="1"/>
</dbReference>
<dbReference type="PANTHER" id="PTHR43976">
    <property type="entry name" value="SHORT CHAIN DEHYDROGENASE"/>
    <property type="match status" value="1"/>
</dbReference>
<dbReference type="InterPro" id="IPR057326">
    <property type="entry name" value="KR_dom"/>
</dbReference>
<sequence length="279" mass="30900">METKKVWLVTGTSKGLGLSLVKKLLKNGYYVVATSRDTESLNKEIGQISETFLPLKVNLTDNNDVKIAIEKSIAHFGKIDVVVNNAGYGQTGTLEELTDEEARKNFDINVFGTLNIIRNVMPYLRHQKSGSIFNISSAGGFFGGFAGWGIYCSTKFAIAGFTEALAEEAKEFGIKVSVVYPGYFRTDFLSNSSLMLPKHPIQDYEAARQSEQLHSNAINGNQPNDPEKAADVLIAISEEENPPVHLLLGKDSFEMVQNKIDIITKDLEQWKKYTFSTAC</sequence>
<dbReference type="Pfam" id="PF00106">
    <property type="entry name" value="adh_short"/>
    <property type="match status" value="1"/>
</dbReference>
<dbReference type="SUPFAM" id="SSF51735">
    <property type="entry name" value="NAD(P)-binding Rossmann-fold domains"/>
    <property type="match status" value="1"/>
</dbReference>
<proteinExistence type="inferred from homology"/>
<dbReference type="Proteomes" id="UP000487757">
    <property type="component" value="Unassembled WGS sequence"/>
</dbReference>
<dbReference type="GO" id="GO:0016491">
    <property type="term" value="F:oxidoreductase activity"/>
    <property type="evidence" value="ECO:0007669"/>
    <property type="project" value="UniProtKB-KW"/>
</dbReference>
<dbReference type="InterPro" id="IPR051911">
    <property type="entry name" value="SDR_oxidoreductase"/>
</dbReference>
<dbReference type="InterPro" id="IPR036291">
    <property type="entry name" value="NAD(P)-bd_dom_sf"/>
</dbReference>
<name>A0A7K0G466_9SPHI</name>
<dbReference type="OrthoDB" id="1235794at2"/>
<dbReference type="RefSeq" id="WP_154282905.1">
    <property type="nucleotide sequence ID" value="NZ_JBHUJQ010000001.1"/>
</dbReference>
<dbReference type="PRINTS" id="PR00080">
    <property type="entry name" value="SDRFAMILY"/>
</dbReference>
<evidence type="ECO:0000313" key="5">
    <source>
        <dbReference type="EMBL" id="MRX78501.1"/>
    </source>
</evidence>
<keyword evidence="6" id="KW-1185">Reference proteome</keyword>
<dbReference type="PRINTS" id="PR00081">
    <property type="entry name" value="GDHRDH"/>
</dbReference>
<dbReference type="PANTHER" id="PTHR43976:SF16">
    <property type="entry name" value="SHORT-CHAIN DEHYDROGENASE_REDUCTASE FAMILY PROTEIN"/>
    <property type="match status" value="1"/>
</dbReference>
<dbReference type="AlphaFoldDB" id="A0A7K0G466"/>
<comment type="caution">
    <text evidence="5">The sequence shown here is derived from an EMBL/GenBank/DDBJ whole genome shotgun (WGS) entry which is preliminary data.</text>
</comment>
<dbReference type="CDD" id="cd05374">
    <property type="entry name" value="17beta-HSD-like_SDR_c"/>
    <property type="match status" value="1"/>
</dbReference>
<organism evidence="5 6">
    <name type="scientific">Pedobacter petrophilus</name>
    <dbReference type="NCBI Taxonomy" id="1908241"/>
    <lineage>
        <taxon>Bacteria</taxon>
        <taxon>Pseudomonadati</taxon>
        <taxon>Bacteroidota</taxon>
        <taxon>Sphingobacteriia</taxon>
        <taxon>Sphingobacteriales</taxon>
        <taxon>Sphingobacteriaceae</taxon>
        <taxon>Pedobacter</taxon>
    </lineage>
</organism>
<gene>
    <name evidence="5" type="ORF">GJU39_20690</name>
</gene>
<protein>
    <submittedName>
        <fullName evidence="5">SDR family NAD(P)-dependent oxidoreductase</fullName>
    </submittedName>
</protein>